<dbReference type="Gene3D" id="3.40.50.2300">
    <property type="match status" value="2"/>
</dbReference>
<dbReference type="GO" id="GO:0003700">
    <property type="term" value="F:DNA-binding transcription factor activity"/>
    <property type="evidence" value="ECO:0007669"/>
    <property type="project" value="TreeGrafter"/>
</dbReference>
<sequence length="361" mass="37823">MRRVMGNRTTLRSVAEAAGVSTATVSYAFNRPDRLSGEMRSRILAVARELGYPGPDAAARSLRTGRANAIGVIFTTELTYAFSDPYVLALLGGLAETLAHSRTSLVLIPFAPVIAGLSDVEVRESLDAVHRAVIDGAVADGLTDDHPAVRALSDRSLPLVRSSDTAAGRCVLIDDRQAGREIGRHLADLGHREVAVVVSSPREPGCPIPPAEEAALHPYSRHRLAGIREALPAGSRVPVVSGGRNADAAGRIAATAILAAPDRPTAIAADSDVLAATAVEVATAQGLRVGHELSITGFDDVPLAASTGLTTIRQPIHEKGRLMARMLLDPDNTPDRVTLPIELVARSSTGPVPSHRLHGGT</sequence>
<dbReference type="Gene3D" id="1.10.260.40">
    <property type="entry name" value="lambda repressor-like DNA-binding domains"/>
    <property type="match status" value="1"/>
</dbReference>
<proteinExistence type="predicted"/>
<evidence type="ECO:0000256" key="3">
    <source>
        <dbReference type="ARBA" id="ARBA00023163"/>
    </source>
</evidence>
<evidence type="ECO:0000256" key="1">
    <source>
        <dbReference type="ARBA" id="ARBA00023015"/>
    </source>
</evidence>
<evidence type="ECO:0000313" key="5">
    <source>
        <dbReference type="EMBL" id="RKN49124.1"/>
    </source>
</evidence>
<keyword evidence="1" id="KW-0805">Transcription regulation</keyword>
<evidence type="ECO:0000313" key="6">
    <source>
        <dbReference type="Proteomes" id="UP000281726"/>
    </source>
</evidence>
<dbReference type="PANTHER" id="PTHR30146">
    <property type="entry name" value="LACI-RELATED TRANSCRIPTIONAL REPRESSOR"/>
    <property type="match status" value="1"/>
</dbReference>
<dbReference type="PANTHER" id="PTHR30146:SF138">
    <property type="entry name" value="TRANSCRIPTIONAL REGULATORY PROTEIN"/>
    <property type="match status" value="1"/>
</dbReference>
<accession>A0A3A9ZMI3</accession>
<dbReference type="Proteomes" id="UP000281726">
    <property type="component" value="Unassembled WGS sequence"/>
</dbReference>
<organism evidence="5 6">
    <name type="scientific">Micromonospora endolithica</name>
    <dbReference type="NCBI Taxonomy" id="230091"/>
    <lineage>
        <taxon>Bacteria</taxon>
        <taxon>Bacillati</taxon>
        <taxon>Actinomycetota</taxon>
        <taxon>Actinomycetes</taxon>
        <taxon>Micromonosporales</taxon>
        <taxon>Micromonosporaceae</taxon>
        <taxon>Micromonospora</taxon>
    </lineage>
</organism>
<dbReference type="InterPro" id="IPR028082">
    <property type="entry name" value="Peripla_BP_I"/>
</dbReference>
<dbReference type="SUPFAM" id="SSF47413">
    <property type="entry name" value="lambda repressor-like DNA-binding domains"/>
    <property type="match status" value="1"/>
</dbReference>
<dbReference type="Pfam" id="PF13377">
    <property type="entry name" value="Peripla_BP_3"/>
    <property type="match status" value="1"/>
</dbReference>
<dbReference type="OrthoDB" id="59108at2"/>
<dbReference type="Pfam" id="PF00356">
    <property type="entry name" value="LacI"/>
    <property type="match status" value="1"/>
</dbReference>
<keyword evidence="6" id="KW-1185">Reference proteome</keyword>
<dbReference type="InterPro" id="IPR010982">
    <property type="entry name" value="Lambda_DNA-bd_dom_sf"/>
</dbReference>
<gene>
    <name evidence="5" type="ORF">D7223_06295</name>
</gene>
<dbReference type="AlphaFoldDB" id="A0A3A9ZMI3"/>
<comment type="caution">
    <text evidence="5">The sequence shown here is derived from an EMBL/GenBank/DDBJ whole genome shotgun (WGS) entry which is preliminary data.</text>
</comment>
<dbReference type="CDD" id="cd01392">
    <property type="entry name" value="HTH_LacI"/>
    <property type="match status" value="1"/>
</dbReference>
<dbReference type="SMART" id="SM00354">
    <property type="entry name" value="HTH_LACI"/>
    <property type="match status" value="1"/>
</dbReference>
<evidence type="ECO:0000259" key="4">
    <source>
        <dbReference type="PROSITE" id="PS50932"/>
    </source>
</evidence>
<dbReference type="EMBL" id="RBAK01000002">
    <property type="protein sequence ID" value="RKN49124.1"/>
    <property type="molecule type" value="Genomic_DNA"/>
</dbReference>
<evidence type="ECO:0000256" key="2">
    <source>
        <dbReference type="ARBA" id="ARBA00023125"/>
    </source>
</evidence>
<dbReference type="PROSITE" id="PS50932">
    <property type="entry name" value="HTH_LACI_2"/>
    <property type="match status" value="1"/>
</dbReference>
<keyword evidence="3" id="KW-0804">Transcription</keyword>
<reference evidence="5 6" key="1">
    <citation type="journal article" date="2004" name="Syst. Appl. Microbiol.">
        <title>Cryptoendolithic actinomycetes from antarctic sandstone rock samples: Micromonospora endolithica sp. nov. and two isolates related to Micromonospora coerulea Jensen 1932.</title>
        <authorList>
            <person name="Hirsch P."/>
            <person name="Mevs U."/>
            <person name="Kroppenstedt R.M."/>
            <person name="Schumann P."/>
            <person name="Stackebrandt E."/>
        </authorList>
    </citation>
    <scope>NUCLEOTIDE SEQUENCE [LARGE SCALE GENOMIC DNA]</scope>
    <source>
        <strain evidence="5 6">JCM 12677</strain>
    </source>
</reference>
<feature type="domain" description="HTH lacI-type" evidence="4">
    <location>
        <begin position="9"/>
        <end position="64"/>
    </location>
</feature>
<name>A0A3A9ZMI3_9ACTN</name>
<dbReference type="SUPFAM" id="SSF53822">
    <property type="entry name" value="Periplasmic binding protein-like I"/>
    <property type="match status" value="1"/>
</dbReference>
<protein>
    <submittedName>
        <fullName evidence="5">LacI family transcriptional regulator</fullName>
    </submittedName>
</protein>
<dbReference type="CDD" id="cd06279">
    <property type="entry name" value="PBP1_LacI-like"/>
    <property type="match status" value="1"/>
</dbReference>
<dbReference type="InterPro" id="IPR000843">
    <property type="entry name" value="HTH_LacI"/>
</dbReference>
<keyword evidence="2" id="KW-0238">DNA-binding</keyword>
<dbReference type="GO" id="GO:0000976">
    <property type="term" value="F:transcription cis-regulatory region binding"/>
    <property type="evidence" value="ECO:0007669"/>
    <property type="project" value="TreeGrafter"/>
</dbReference>
<dbReference type="InterPro" id="IPR046335">
    <property type="entry name" value="LacI/GalR-like_sensor"/>
</dbReference>